<dbReference type="InterPro" id="IPR003172">
    <property type="entry name" value="ML_dom"/>
</dbReference>
<dbReference type="Gene3D" id="2.70.220.10">
    <property type="entry name" value="Ganglioside GM2 activator"/>
    <property type="match status" value="2"/>
</dbReference>
<evidence type="ECO:0000256" key="6">
    <source>
        <dbReference type="SAM" id="SignalP"/>
    </source>
</evidence>
<reference evidence="9" key="1">
    <citation type="journal article" date="2011" name="Genome Res.">
        <title>Phylogeny-wide analysis of social amoeba genomes highlights ancient origins for complex intercellular communication.</title>
        <authorList>
            <person name="Heidel A.J."/>
            <person name="Lawal H.M."/>
            <person name="Felder M."/>
            <person name="Schilde C."/>
            <person name="Helps N.R."/>
            <person name="Tunggal B."/>
            <person name="Rivero F."/>
            <person name="John U."/>
            <person name="Schleicher M."/>
            <person name="Eichinger L."/>
            <person name="Platzer M."/>
            <person name="Noegel A.A."/>
            <person name="Schaap P."/>
            <person name="Gloeckner G."/>
        </authorList>
    </citation>
    <scope>NUCLEOTIDE SEQUENCE [LARGE SCALE GENOMIC DNA]</scope>
    <source>
        <strain evidence="9">SH3</strain>
    </source>
</reference>
<protein>
    <recommendedName>
        <fullName evidence="7">MD-2-related lipid-recognition domain-containing protein</fullName>
    </recommendedName>
</protein>
<organism evidence="8 9">
    <name type="scientific">Cavenderia fasciculata</name>
    <name type="common">Slime mold</name>
    <name type="synonym">Dictyostelium fasciculatum</name>
    <dbReference type="NCBI Taxonomy" id="261658"/>
    <lineage>
        <taxon>Eukaryota</taxon>
        <taxon>Amoebozoa</taxon>
        <taxon>Evosea</taxon>
        <taxon>Eumycetozoa</taxon>
        <taxon>Dictyostelia</taxon>
        <taxon>Acytosteliales</taxon>
        <taxon>Cavenderiaceae</taxon>
        <taxon>Cavenderia</taxon>
    </lineage>
</organism>
<name>F4PT99_CACFS</name>
<accession>F4PT99</accession>
<comment type="function">
    <text evidence="1">Catalyzes the intermembrane transfer of phosphatidylglycerol and phosphatidylinositol.</text>
</comment>
<dbReference type="OMA" id="NHELSCI"/>
<gene>
    <name evidence="8" type="ORF">DFA_00700</name>
</gene>
<dbReference type="GO" id="GO:0032934">
    <property type="term" value="F:sterol binding"/>
    <property type="evidence" value="ECO:0007669"/>
    <property type="project" value="InterPro"/>
</dbReference>
<dbReference type="Pfam" id="PF02221">
    <property type="entry name" value="E1_DerP2_DerF2"/>
    <property type="match status" value="1"/>
</dbReference>
<comment type="similarity">
    <text evidence="2">Belongs to the NPC2 family.</text>
</comment>
<dbReference type="AlphaFoldDB" id="F4PT99"/>
<evidence type="ECO:0000256" key="3">
    <source>
        <dbReference type="ARBA" id="ARBA00011245"/>
    </source>
</evidence>
<feature type="domain" description="MD-2-related lipid-recognition" evidence="7">
    <location>
        <begin position="22"/>
        <end position="139"/>
    </location>
</feature>
<evidence type="ECO:0000256" key="2">
    <source>
        <dbReference type="ARBA" id="ARBA00006370"/>
    </source>
</evidence>
<evidence type="ECO:0000259" key="7">
    <source>
        <dbReference type="SMART" id="SM00737"/>
    </source>
</evidence>
<dbReference type="PANTHER" id="PTHR11306:SF60">
    <property type="entry name" value="COUNTIN-3-RELATED"/>
    <property type="match status" value="1"/>
</dbReference>
<sequence length="141" mass="15077">MSFLTKIFVLFCVFALATADIWTNCGSSSDHFQIGSVTITPDPPVKGQDITVTANGNLNEEITSGNVKLLVKFGFITILNQNEDLCQAKNPIPCPLQPGAYNHTITAQIPSNAPSGKYSGNVVVTDQNSQEVACIDLAFSL</sequence>
<dbReference type="SUPFAM" id="SSF81296">
    <property type="entry name" value="E set domains"/>
    <property type="match status" value="1"/>
</dbReference>
<dbReference type="KEGG" id="dfa:DFA_00700"/>
<dbReference type="Proteomes" id="UP000007797">
    <property type="component" value="Unassembled WGS sequence"/>
</dbReference>
<evidence type="ECO:0000313" key="8">
    <source>
        <dbReference type="EMBL" id="EGG20835.1"/>
    </source>
</evidence>
<dbReference type="InterPro" id="IPR014756">
    <property type="entry name" value="Ig_E-set"/>
</dbReference>
<keyword evidence="9" id="KW-1185">Reference proteome</keyword>
<dbReference type="GO" id="GO:0015918">
    <property type="term" value="P:sterol transport"/>
    <property type="evidence" value="ECO:0007669"/>
    <property type="project" value="InterPro"/>
</dbReference>
<feature type="chain" id="PRO_5003319572" description="MD-2-related lipid-recognition domain-containing protein" evidence="6">
    <location>
        <begin position="20"/>
        <end position="141"/>
    </location>
</feature>
<dbReference type="OrthoDB" id="6409159at2759"/>
<proteinExistence type="inferred from homology"/>
<dbReference type="RefSeq" id="XP_004358685.1">
    <property type="nucleotide sequence ID" value="XM_004358628.1"/>
</dbReference>
<keyword evidence="5" id="KW-0813">Transport</keyword>
<dbReference type="SMART" id="SM00737">
    <property type="entry name" value="ML"/>
    <property type="match status" value="1"/>
</dbReference>
<keyword evidence="5" id="KW-0445">Lipid transport</keyword>
<dbReference type="InterPro" id="IPR036846">
    <property type="entry name" value="GM2-AP_sf"/>
</dbReference>
<comment type="subunit">
    <text evidence="3">Monomer.</text>
</comment>
<keyword evidence="4 6" id="KW-0732">Signal</keyword>
<dbReference type="GeneID" id="14874162"/>
<evidence type="ECO:0000256" key="4">
    <source>
        <dbReference type="ARBA" id="ARBA00022729"/>
    </source>
</evidence>
<dbReference type="InterPro" id="IPR039670">
    <property type="entry name" value="NPC2-like"/>
</dbReference>
<evidence type="ECO:0000256" key="5">
    <source>
        <dbReference type="ARBA" id="ARBA00023055"/>
    </source>
</evidence>
<dbReference type="EMBL" id="GL883010">
    <property type="protein sequence ID" value="EGG20835.1"/>
    <property type="molecule type" value="Genomic_DNA"/>
</dbReference>
<evidence type="ECO:0000313" key="9">
    <source>
        <dbReference type="Proteomes" id="UP000007797"/>
    </source>
</evidence>
<evidence type="ECO:0000256" key="1">
    <source>
        <dbReference type="ARBA" id="ARBA00002053"/>
    </source>
</evidence>
<dbReference type="PANTHER" id="PTHR11306">
    <property type="entry name" value="NIEMANN PICK TYPE C2 PROTEIN NPC2-RELATED"/>
    <property type="match status" value="1"/>
</dbReference>
<feature type="signal peptide" evidence="6">
    <location>
        <begin position="1"/>
        <end position="19"/>
    </location>
</feature>